<keyword evidence="4" id="KW-1185">Reference proteome</keyword>
<reference evidence="3 4" key="1">
    <citation type="submission" date="2019-09" db="EMBL/GenBank/DDBJ databases">
        <title>Arthrobacter zafarii sp. nov., a moderately thermotolerant and halotolerant actinobacterium isolated from Cholistan desert soil of Pakistan.</title>
        <authorList>
            <person name="Amin A."/>
            <person name="Ahmed I."/>
            <person name="Khalid N."/>
            <person name="Schumann P."/>
            <person name="Busse H.J."/>
            <person name="Khan I.U."/>
            <person name="Li S."/>
            <person name="Li W.J."/>
        </authorList>
    </citation>
    <scope>NUCLEOTIDE SEQUENCE [LARGE SCALE GENOMIC DNA]</scope>
    <source>
        <strain evidence="3 4">NCCP-1664</strain>
    </source>
</reference>
<dbReference type="InterPro" id="IPR050922">
    <property type="entry name" value="LytR/CpsA/Psr_CW_biosynth"/>
</dbReference>
<dbReference type="Gene3D" id="3.40.630.190">
    <property type="entry name" value="LCP protein"/>
    <property type="match status" value="1"/>
</dbReference>
<dbReference type="EMBL" id="BKDJ01000001">
    <property type="protein sequence ID" value="GER21909.1"/>
    <property type="molecule type" value="Genomic_DNA"/>
</dbReference>
<proteinExistence type="inferred from homology"/>
<dbReference type="RefSeq" id="WP_225873619.1">
    <property type="nucleotide sequence ID" value="NZ_BKDJ01000001.1"/>
</dbReference>
<protein>
    <submittedName>
        <fullName evidence="3">Transcriptional regulator</fullName>
    </submittedName>
</protein>
<dbReference type="InterPro" id="IPR004474">
    <property type="entry name" value="LytR_CpsA_psr"/>
</dbReference>
<gene>
    <name evidence="3" type="ORF">NCCP1664_04060</name>
</gene>
<dbReference type="Proteomes" id="UP000325307">
    <property type="component" value="Unassembled WGS sequence"/>
</dbReference>
<comment type="similarity">
    <text evidence="1">Belongs to the LytR/CpsA/Psr (LCP) family.</text>
</comment>
<evidence type="ECO:0000256" key="1">
    <source>
        <dbReference type="ARBA" id="ARBA00006068"/>
    </source>
</evidence>
<evidence type="ECO:0000313" key="4">
    <source>
        <dbReference type="Proteomes" id="UP000325307"/>
    </source>
</evidence>
<dbReference type="NCBIfam" id="TIGR00350">
    <property type="entry name" value="lytR_cpsA_psr"/>
    <property type="match status" value="1"/>
</dbReference>
<dbReference type="PANTHER" id="PTHR33392:SF6">
    <property type="entry name" value="POLYISOPRENYL-TEICHOIC ACID--PEPTIDOGLYCAN TEICHOIC ACID TRANSFERASE TAGU"/>
    <property type="match status" value="1"/>
</dbReference>
<evidence type="ECO:0000259" key="2">
    <source>
        <dbReference type="Pfam" id="PF03816"/>
    </source>
</evidence>
<organism evidence="3 4">
    <name type="scientific">Zafaria cholistanensis</name>
    <dbReference type="NCBI Taxonomy" id="1682741"/>
    <lineage>
        <taxon>Bacteria</taxon>
        <taxon>Bacillati</taxon>
        <taxon>Actinomycetota</taxon>
        <taxon>Actinomycetes</taxon>
        <taxon>Micrococcales</taxon>
        <taxon>Micrococcaceae</taxon>
        <taxon>Zafaria</taxon>
    </lineage>
</organism>
<dbReference type="AlphaFoldDB" id="A0A5A7NMX6"/>
<evidence type="ECO:0000313" key="3">
    <source>
        <dbReference type="EMBL" id="GER21909.1"/>
    </source>
</evidence>
<dbReference type="Pfam" id="PF03816">
    <property type="entry name" value="LytR_cpsA_psr"/>
    <property type="match status" value="1"/>
</dbReference>
<sequence>MMAQHEFDDWPGHNAPARRRRPVRAALAAVLVFALLAALAAGGYLFALARSFESKAATISPAFPEEGLRPVTNATGATNILLLGSDSRGTGGAASAAGLPHTGRSDTIMLVHFPGDGSGAYVASILRDTWVEIPGHGSNKINAAFAYGGVPLAVLSLEALLQTRIDHVAALDMEGFKGLTDALGGVEVDVPVPFAASQLKGHHFAGGRQAMDGAQALAFVRERKAFADGDYQRVRNQQAFLKALLGELASPQTLANPATVWKSVGQISPYLAVDDSLDAAAAGRLGLSMLRSRSGDMHFFTLPTLGTGRSADGQSVVLPDTAAIAALAGALADDDVAGFVRDHGL</sequence>
<feature type="domain" description="Cell envelope-related transcriptional attenuator" evidence="2">
    <location>
        <begin position="104"/>
        <end position="249"/>
    </location>
</feature>
<comment type="caution">
    <text evidence="3">The sequence shown here is derived from an EMBL/GenBank/DDBJ whole genome shotgun (WGS) entry which is preliminary data.</text>
</comment>
<accession>A0A5A7NMX6</accession>
<name>A0A5A7NMX6_9MICC</name>
<dbReference type="PANTHER" id="PTHR33392">
    <property type="entry name" value="POLYISOPRENYL-TEICHOIC ACID--PEPTIDOGLYCAN TEICHOIC ACID TRANSFERASE TAGU"/>
    <property type="match status" value="1"/>
</dbReference>